<comment type="caution">
    <text evidence="1">The sequence shown here is derived from an EMBL/GenBank/DDBJ whole genome shotgun (WGS) entry which is preliminary data.</text>
</comment>
<evidence type="ECO:0000313" key="2">
    <source>
        <dbReference type="Proteomes" id="UP001179952"/>
    </source>
</evidence>
<name>A0AAV8ZZR0_ACOGR</name>
<reference evidence="1" key="1">
    <citation type="journal article" date="2023" name="Nat. Commun.">
        <title>Diploid and tetraploid genomes of Acorus and the evolution of monocots.</title>
        <authorList>
            <person name="Ma L."/>
            <person name="Liu K.W."/>
            <person name="Li Z."/>
            <person name="Hsiao Y.Y."/>
            <person name="Qi Y."/>
            <person name="Fu T."/>
            <person name="Tang G.D."/>
            <person name="Zhang D."/>
            <person name="Sun W.H."/>
            <person name="Liu D.K."/>
            <person name="Li Y."/>
            <person name="Chen G.Z."/>
            <person name="Liu X.D."/>
            <person name="Liao X.Y."/>
            <person name="Jiang Y.T."/>
            <person name="Yu X."/>
            <person name="Hao Y."/>
            <person name="Huang J."/>
            <person name="Zhao X.W."/>
            <person name="Ke S."/>
            <person name="Chen Y.Y."/>
            <person name="Wu W.L."/>
            <person name="Hsu J.L."/>
            <person name="Lin Y.F."/>
            <person name="Huang M.D."/>
            <person name="Li C.Y."/>
            <person name="Huang L."/>
            <person name="Wang Z.W."/>
            <person name="Zhao X."/>
            <person name="Zhong W.Y."/>
            <person name="Peng D.H."/>
            <person name="Ahmad S."/>
            <person name="Lan S."/>
            <person name="Zhang J.S."/>
            <person name="Tsai W.C."/>
            <person name="Van de Peer Y."/>
            <person name="Liu Z.J."/>
        </authorList>
    </citation>
    <scope>NUCLEOTIDE SEQUENCE</scope>
    <source>
        <strain evidence="1">SCP</strain>
    </source>
</reference>
<dbReference type="AlphaFoldDB" id="A0AAV8ZZR0"/>
<reference evidence="1" key="2">
    <citation type="submission" date="2023-06" db="EMBL/GenBank/DDBJ databases">
        <authorList>
            <person name="Ma L."/>
            <person name="Liu K.-W."/>
            <person name="Li Z."/>
            <person name="Hsiao Y.-Y."/>
            <person name="Qi Y."/>
            <person name="Fu T."/>
            <person name="Tang G."/>
            <person name="Zhang D."/>
            <person name="Sun W.-H."/>
            <person name="Liu D.-K."/>
            <person name="Li Y."/>
            <person name="Chen G.-Z."/>
            <person name="Liu X.-D."/>
            <person name="Liao X.-Y."/>
            <person name="Jiang Y.-T."/>
            <person name="Yu X."/>
            <person name="Hao Y."/>
            <person name="Huang J."/>
            <person name="Zhao X.-W."/>
            <person name="Ke S."/>
            <person name="Chen Y.-Y."/>
            <person name="Wu W.-L."/>
            <person name="Hsu J.-L."/>
            <person name="Lin Y.-F."/>
            <person name="Huang M.-D."/>
            <person name="Li C.-Y."/>
            <person name="Huang L."/>
            <person name="Wang Z.-W."/>
            <person name="Zhao X."/>
            <person name="Zhong W.-Y."/>
            <person name="Peng D.-H."/>
            <person name="Ahmad S."/>
            <person name="Lan S."/>
            <person name="Zhang J.-S."/>
            <person name="Tsai W.-C."/>
            <person name="Van De Peer Y."/>
            <person name="Liu Z.-J."/>
        </authorList>
    </citation>
    <scope>NUCLEOTIDE SEQUENCE</scope>
    <source>
        <strain evidence="1">SCP</strain>
        <tissue evidence="1">Leaves</tissue>
    </source>
</reference>
<proteinExistence type="predicted"/>
<keyword evidence="2" id="KW-1185">Reference proteome</keyword>
<accession>A0AAV8ZZR0</accession>
<gene>
    <name evidence="1" type="ORF">QJS04_geneDACA023668</name>
</gene>
<dbReference type="Proteomes" id="UP001179952">
    <property type="component" value="Unassembled WGS sequence"/>
</dbReference>
<evidence type="ECO:0000313" key="1">
    <source>
        <dbReference type="EMBL" id="KAK1257116.1"/>
    </source>
</evidence>
<organism evidence="1 2">
    <name type="scientific">Acorus gramineus</name>
    <name type="common">Dwarf sweet flag</name>
    <dbReference type="NCBI Taxonomy" id="55184"/>
    <lineage>
        <taxon>Eukaryota</taxon>
        <taxon>Viridiplantae</taxon>
        <taxon>Streptophyta</taxon>
        <taxon>Embryophyta</taxon>
        <taxon>Tracheophyta</taxon>
        <taxon>Spermatophyta</taxon>
        <taxon>Magnoliopsida</taxon>
        <taxon>Liliopsida</taxon>
        <taxon>Acoraceae</taxon>
        <taxon>Acorus</taxon>
    </lineage>
</organism>
<protein>
    <submittedName>
        <fullName evidence="1">Metal tolerance protein 2</fullName>
    </submittedName>
</protein>
<dbReference type="EMBL" id="JAUJYN010000060">
    <property type="protein sequence ID" value="KAK1257116.1"/>
    <property type="molecule type" value="Genomic_DNA"/>
</dbReference>
<sequence length="116" mass="12194">MKEGTVVAVPNSEDTSVEHGTKALPDVASPRSLSRAFGGGPATHGSFQETIKINSLPSEAVIKVQQGSWNAGKFESLGALGISGMLLLTSGGIAWHAIDVLQALLDHKEMWRKGVD</sequence>